<evidence type="ECO:0000313" key="2">
    <source>
        <dbReference type="EMBL" id="MXP76939.1"/>
    </source>
</evidence>
<protein>
    <submittedName>
        <fullName evidence="2">Uncharacterized protein</fullName>
    </submittedName>
</protein>
<feature type="transmembrane region" description="Helical" evidence="1">
    <location>
        <begin position="144"/>
        <end position="163"/>
    </location>
</feature>
<dbReference type="RefSeq" id="WP_159751979.1">
    <property type="nucleotide sequence ID" value="NZ_WUQX01000001.1"/>
</dbReference>
<keyword evidence="1" id="KW-1133">Transmembrane helix</keyword>
<feature type="transmembrane region" description="Helical" evidence="1">
    <location>
        <begin position="175"/>
        <end position="196"/>
    </location>
</feature>
<keyword evidence="1" id="KW-0472">Membrane</keyword>
<evidence type="ECO:0000256" key="1">
    <source>
        <dbReference type="SAM" id="Phobius"/>
    </source>
</evidence>
<organism evidence="2 3">
    <name type="scientific">Sporofaciens musculi</name>
    <dbReference type="NCBI Taxonomy" id="2681861"/>
    <lineage>
        <taxon>Bacteria</taxon>
        <taxon>Bacillati</taxon>
        <taxon>Bacillota</taxon>
        <taxon>Clostridia</taxon>
        <taxon>Lachnospirales</taxon>
        <taxon>Lachnospiraceae</taxon>
        <taxon>Sporofaciens</taxon>
    </lineage>
</organism>
<dbReference type="EMBL" id="WUQX01000001">
    <property type="protein sequence ID" value="MXP76939.1"/>
    <property type="molecule type" value="Genomic_DNA"/>
</dbReference>
<gene>
    <name evidence="2" type="ORF">GN277_16585</name>
</gene>
<proteinExistence type="predicted"/>
<accession>A0A7X3MIB8</accession>
<comment type="caution">
    <text evidence="2">The sequence shown here is derived from an EMBL/GenBank/DDBJ whole genome shotgun (WGS) entry which is preliminary data.</text>
</comment>
<sequence>MLIALFIGSSIIELIGFNFRILTLPNEQRGKHEISLEELKLQDLVYDKKKYVYNNRGNPAFSIDGVVEYINYLSIETDKDSAPIHISMSGTKKEYDLNYRIKKVSVLKVDYPSKQLNFNITSDDGSNVFKFNRIVVDNTITFNWLRFFLFFSIGSAIVFLVLFRGFVLQNLHIAFLVLSVTIGVNMSIMTPTYYAYDELQHFIRAYELANFDFGIFSEEKEISWIENIEDFFSFPERRVLHIILIQNLLIISIIMQ</sequence>
<dbReference type="AlphaFoldDB" id="A0A7X3MIB8"/>
<name>A0A7X3MIB8_9FIRM</name>
<dbReference type="Proteomes" id="UP000460412">
    <property type="component" value="Unassembled WGS sequence"/>
</dbReference>
<reference evidence="2 3" key="1">
    <citation type="submission" date="2019-12" db="EMBL/GenBank/DDBJ databases">
        <title>Sporaefaciens musculi gen. nov., sp. nov., a novel bacterium isolated from the caecum of an obese mouse.</title>
        <authorList>
            <person name="Rasmussen T.S."/>
            <person name="Streidl T."/>
            <person name="Hitch T.C.A."/>
            <person name="Wortmann E."/>
            <person name="Deptula P."/>
            <person name="Hansen M."/>
            <person name="Nielsen D.S."/>
            <person name="Clavel T."/>
            <person name="Vogensen F.K."/>
        </authorList>
    </citation>
    <scope>NUCLEOTIDE SEQUENCE [LARGE SCALE GENOMIC DNA]</scope>
    <source>
        <strain evidence="2 3">WCA-9-b2</strain>
    </source>
</reference>
<keyword evidence="3" id="KW-1185">Reference proteome</keyword>
<evidence type="ECO:0000313" key="3">
    <source>
        <dbReference type="Proteomes" id="UP000460412"/>
    </source>
</evidence>
<keyword evidence="1" id="KW-0812">Transmembrane</keyword>